<organism evidence="2 3">
    <name type="scientific">Pleuronectes platessa</name>
    <name type="common">European plaice</name>
    <dbReference type="NCBI Taxonomy" id="8262"/>
    <lineage>
        <taxon>Eukaryota</taxon>
        <taxon>Metazoa</taxon>
        <taxon>Chordata</taxon>
        <taxon>Craniata</taxon>
        <taxon>Vertebrata</taxon>
        <taxon>Euteleostomi</taxon>
        <taxon>Actinopterygii</taxon>
        <taxon>Neopterygii</taxon>
        <taxon>Teleostei</taxon>
        <taxon>Neoteleostei</taxon>
        <taxon>Acanthomorphata</taxon>
        <taxon>Carangaria</taxon>
        <taxon>Pleuronectiformes</taxon>
        <taxon>Pleuronectoidei</taxon>
        <taxon>Pleuronectidae</taxon>
        <taxon>Pleuronectes</taxon>
    </lineage>
</organism>
<reference evidence="2" key="1">
    <citation type="submission" date="2020-03" db="EMBL/GenBank/DDBJ databases">
        <authorList>
            <person name="Weist P."/>
        </authorList>
    </citation>
    <scope>NUCLEOTIDE SEQUENCE</scope>
</reference>
<dbReference type="AlphaFoldDB" id="A0A9N7UY04"/>
<evidence type="ECO:0000313" key="2">
    <source>
        <dbReference type="EMBL" id="CAB1438795.1"/>
    </source>
</evidence>
<proteinExistence type="predicted"/>
<gene>
    <name evidence="2" type="ORF">PLEPLA_LOCUS26668</name>
</gene>
<evidence type="ECO:0000313" key="3">
    <source>
        <dbReference type="Proteomes" id="UP001153269"/>
    </source>
</evidence>
<protein>
    <submittedName>
        <fullName evidence="2">Uncharacterized protein</fullName>
    </submittedName>
</protein>
<evidence type="ECO:0000256" key="1">
    <source>
        <dbReference type="SAM" id="MobiDB-lite"/>
    </source>
</evidence>
<feature type="region of interest" description="Disordered" evidence="1">
    <location>
        <begin position="1"/>
        <end position="72"/>
    </location>
</feature>
<dbReference type="EMBL" id="CADEAL010002205">
    <property type="protein sequence ID" value="CAB1438795.1"/>
    <property type="molecule type" value="Genomic_DNA"/>
</dbReference>
<feature type="compositionally biased region" description="Basic and acidic residues" evidence="1">
    <location>
        <begin position="63"/>
        <end position="72"/>
    </location>
</feature>
<comment type="caution">
    <text evidence="2">The sequence shown here is derived from an EMBL/GenBank/DDBJ whole genome shotgun (WGS) entry which is preliminary data.</text>
</comment>
<feature type="compositionally biased region" description="Basic and acidic residues" evidence="1">
    <location>
        <begin position="33"/>
        <end position="42"/>
    </location>
</feature>
<keyword evidence="3" id="KW-1185">Reference proteome</keyword>
<name>A0A9N7UY04_PLEPL</name>
<sequence length="72" mass="7756">MRSWPPGLGPFSSYGGRPRGGGFRPPGLRFRKPPGERDRDLKGAGPSAPSQGPARKGGGNLKGEWDLDRERL</sequence>
<accession>A0A9N7UY04</accession>
<dbReference type="Proteomes" id="UP001153269">
    <property type="component" value="Unassembled WGS sequence"/>
</dbReference>